<reference evidence="3 4" key="1">
    <citation type="submission" date="2020-03" db="EMBL/GenBank/DDBJ databases">
        <title>Draft Genome Sequence of Cudoniella acicularis.</title>
        <authorList>
            <person name="Buettner E."/>
            <person name="Kellner H."/>
        </authorList>
    </citation>
    <scope>NUCLEOTIDE SEQUENCE [LARGE SCALE GENOMIC DNA]</scope>
    <source>
        <strain evidence="3 4">DSM 108380</strain>
    </source>
</reference>
<evidence type="ECO:0008006" key="5">
    <source>
        <dbReference type="Google" id="ProtNLM"/>
    </source>
</evidence>
<dbReference type="OrthoDB" id="20872at2759"/>
<name>A0A8H4W041_9HELO</name>
<dbReference type="Pfam" id="PF26640">
    <property type="entry name" value="DUF8212"/>
    <property type="match status" value="1"/>
</dbReference>
<dbReference type="Proteomes" id="UP000566819">
    <property type="component" value="Unassembled WGS sequence"/>
</dbReference>
<dbReference type="AlphaFoldDB" id="A0A8H4W041"/>
<dbReference type="PANTHER" id="PTHR10622:SF10">
    <property type="entry name" value="HET DOMAIN-CONTAINING PROTEIN"/>
    <property type="match status" value="1"/>
</dbReference>
<evidence type="ECO:0000259" key="2">
    <source>
        <dbReference type="Pfam" id="PF26640"/>
    </source>
</evidence>
<sequence>MRLLRANTERLHEFFESQAPPYAILSHCWGADEVTLRDMETETLEWKNKPGYKKIAYACDQAIKDGFEFVWVDTCCIDKNSSAELSEAINSMYRWYQKAKICYAYLEDVDVEQGGEIGSGDSDFGRSRWFTRGWTLQELLAPKEVVFYGKDWKSIGRKSEIAEVISKITSIPRHIVKDPVFVSSASVAQKMSWAADRQTTREEDVAYSLLGIHDVNMPLVYGEGVKAFTRLQEEILRVSTDQSILAWDYDILNLQMVQSSDGILADSPSLFRNSGYIVPIPSGADDESHSMSNKGLLIEVPLLTNSREAHYYQAVLDCQDERDYSFRVSIHLVTVSNLTKTSFFRNRRPDYGKLGRVNLSTTVKTVEARRPFYLVKRQPFSPQQRIGYSEYPRPTVFLVNSKSAQKNGYEITEIMPKSTVWFPETGTLRILQLEPGSAMTKAAFAFHNKRLDSLFYLRVTRVRWLPNLRPELELKAKAVLQLSSSLEPRENGSLHSIYEDGLATWCSSTRIVLSGDEINNTEGDVIVELQEVKKLNQAVLILDVSFEPRANEAEEQLPKRTNLPSRALKQIKDILV</sequence>
<dbReference type="PANTHER" id="PTHR10622">
    <property type="entry name" value="HET DOMAIN-CONTAINING PROTEIN"/>
    <property type="match status" value="1"/>
</dbReference>
<evidence type="ECO:0000313" key="3">
    <source>
        <dbReference type="EMBL" id="KAF4628707.1"/>
    </source>
</evidence>
<comment type="caution">
    <text evidence="3">The sequence shown here is derived from an EMBL/GenBank/DDBJ whole genome shotgun (WGS) entry which is preliminary data.</text>
</comment>
<protein>
    <recommendedName>
        <fullName evidence="5">Heterokaryon incompatibility domain-containing protein</fullName>
    </recommendedName>
</protein>
<accession>A0A8H4W041</accession>
<dbReference type="InterPro" id="IPR010730">
    <property type="entry name" value="HET"/>
</dbReference>
<dbReference type="Pfam" id="PF06985">
    <property type="entry name" value="HET"/>
    <property type="match status" value="1"/>
</dbReference>
<dbReference type="InterPro" id="IPR058525">
    <property type="entry name" value="DUF8212"/>
</dbReference>
<feature type="domain" description="Heterokaryon incompatibility" evidence="1">
    <location>
        <begin position="22"/>
        <end position="113"/>
    </location>
</feature>
<keyword evidence="4" id="KW-1185">Reference proteome</keyword>
<organism evidence="3 4">
    <name type="scientific">Cudoniella acicularis</name>
    <dbReference type="NCBI Taxonomy" id="354080"/>
    <lineage>
        <taxon>Eukaryota</taxon>
        <taxon>Fungi</taxon>
        <taxon>Dikarya</taxon>
        <taxon>Ascomycota</taxon>
        <taxon>Pezizomycotina</taxon>
        <taxon>Leotiomycetes</taxon>
        <taxon>Helotiales</taxon>
        <taxon>Tricladiaceae</taxon>
        <taxon>Cudoniella</taxon>
    </lineage>
</organism>
<dbReference type="EMBL" id="JAAMPI010000773">
    <property type="protein sequence ID" value="KAF4628707.1"/>
    <property type="molecule type" value="Genomic_DNA"/>
</dbReference>
<evidence type="ECO:0000313" key="4">
    <source>
        <dbReference type="Proteomes" id="UP000566819"/>
    </source>
</evidence>
<proteinExistence type="predicted"/>
<feature type="domain" description="DUF8212" evidence="2">
    <location>
        <begin position="226"/>
        <end position="260"/>
    </location>
</feature>
<evidence type="ECO:0000259" key="1">
    <source>
        <dbReference type="Pfam" id="PF06985"/>
    </source>
</evidence>
<gene>
    <name evidence="3" type="ORF">G7Y89_g9445</name>
</gene>